<dbReference type="SUPFAM" id="SSF56601">
    <property type="entry name" value="beta-lactamase/transpeptidase-like"/>
    <property type="match status" value="1"/>
</dbReference>
<dbReference type="PANTHER" id="PTHR46825">
    <property type="entry name" value="D-ALANYL-D-ALANINE-CARBOXYPEPTIDASE/ENDOPEPTIDASE AMPH"/>
    <property type="match status" value="1"/>
</dbReference>
<gene>
    <name evidence="3" type="ORF">SAMN05421820_103729</name>
</gene>
<keyword evidence="1" id="KW-1133">Transmembrane helix</keyword>
<dbReference type="AlphaFoldDB" id="A0A1G9SWU9"/>
<keyword evidence="1" id="KW-0472">Membrane</keyword>
<keyword evidence="1" id="KW-0812">Transmembrane</keyword>
<evidence type="ECO:0000259" key="2">
    <source>
        <dbReference type="Pfam" id="PF00144"/>
    </source>
</evidence>
<evidence type="ECO:0000256" key="1">
    <source>
        <dbReference type="SAM" id="Phobius"/>
    </source>
</evidence>
<dbReference type="InterPro" id="IPR012338">
    <property type="entry name" value="Beta-lactam/transpept-like"/>
</dbReference>
<feature type="transmembrane region" description="Helical" evidence="1">
    <location>
        <begin position="21"/>
        <end position="38"/>
    </location>
</feature>
<keyword evidence="4" id="KW-1185">Reference proteome</keyword>
<dbReference type="Pfam" id="PF00144">
    <property type="entry name" value="Beta-lactamase"/>
    <property type="match status" value="1"/>
</dbReference>
<dbReference type="Proteomes" id="UP000183200">
    <property type="component" value="Unassembled WGS sequence"/>
</dbReference>
<reference evidence="4" key="1">
    <citation type="submission" date="2016-10" db="EMBL/GenBank/DDBJ databases">
        <authorList>
            <person name="Varghese N."/>
            <person name="Submissions S."/>
        </authorList>
    </citation>
    <scope>NUCLEOTIDE SEQUENCE [LARGE SCALE GENOMIC DNA]</scope>
    <source>
        <strain evidence="4">DSM 19110</strain>
    </source>
</reference>
<evidence type="ECO:0000313" key="4">
    <source>
        <dbReference type="Proteomes" id="UP000183200"/>
    </source>
</evidence>
<dbReference type="Gene3D" id="3.40.710.10">
    <property type="entry name" value="DD-peptidase/beta-lactamase superfamily"/>
    <property type="match status" value="1"/>
</dbReference>
<dbReference type="EMBL" id="FNGY01000003">
    <property type="protein sequence ID" value="SDM39873.1"/>
    <property type="molecule type" value="Genomic_DNA"/>
</dbReference>
<dbReference type="InterPro" id="IPR001466">
    <property type="entry name" value="Beta-lactam-related"/>
</dbReference>
<proteinExistence type="predicted"/>
<evidence type="ECO:0000313" key="3">
    <source>
        <dbReference type="EMBL" id="SDM39873.1"/>
    </source>
</evidence>
<sequence>MFYFPDDIYLYQMNIILKIRNIFIFLFLFNLLNIPAFAQNYKDSLDLALSSIYSKSEFPGFSTIIVDKKGILYQKSLGYADMENKRVFGTHTIQNIGSVSKTFVALALMKAIEMGYFDLETDINSILPFKVKNPYFPEEQIKIKHLVTHTSGIIDNNRIYTRAYLFKHNVKTDPTVLAFMNQNGYTGGLSDTTLSTFMYSYLSDEGKLYDKANFSNSKPSESAAYSNIGSALIAYLIEIKAGMSFADFSKKYTLAPLKMNQSGWYLTPKNVKSHSLPYFDVKKKITFPLYSLITYPDGGLRTSTNELSKYVSQMMLGLEGNSTLLSKASFELIFKPQFSADKLPKNFSLKTRNKGVLWNLYNDGFIGHDGDDPGVISNVLFNKEIGIIFLSNIYLENRNEILDVMKKYGPKIKRE</sequence>
<feature type="domain" description="Beta-lactamase-related" evidence="2">
    <location>
        <begin position="56"/>
        <end position="390"/>
    </location>
</feature>
<dbReference type="InterPro" id="IPR050491">
    <property type="entry name" value="AmpC-like"/>
</dbReference>
<dbReference type="PANTHER" id="PTHR46825:SF9">
    <property type="entry name" value="BETA-LACTAMASE-RELATED DOMAIN-CONTAINING PROTEIN"/>
    <property type="match status" value="1"/>
</dbReference>
<accession>A0A1G9SWU9</accession>
<organism evidence="3 4">
    <name type="scientific">Pedobacter steynii</name>
    <dbReference type="NCBI Taxonomy" id="430522"/>
    <lineage>
        <taxon>Bacteria</taxon>
        <taxon>Pseudomonadati</taxon>
        <taxon>Bacteroidota</taxon>
        <taxon>Sphingobacteriia</taxon>
        <taxon>Sphingobacteriales</taxon>
        <taxon>Sphingobacteriaceae</taxon>
        <taxon>Pedobacter</taxon>
    </lineage>
</organism>
<protein>
    <submittedName>
        <fullName evidence="3">CubicO group peptidase, beta-lactamase class C family</fullName>
    </submittedName>
</protein>
<name>A0A1G9SWU9_9SPHI</name>